<reference evidence="1 2" key="1">
    <citation type="submission" date="2014-12" db="EMBL/GenBank/DDBJ databases">
        <authorList>
            <person name="Kuzmanovic N."/>
            <person name="Pulawska J."/>
            <person name="Obradovic A."/>
        </authorList>
    </citation>
    <scope>NUCLEOTIDE SEQUENCE [LARGE SCALE GENOMIC DNA]</scope>
    <source>
        <strain evidence="1 2">KFB 330</strain>
    </source>
</reference>
<proteinExistence type="predicted"/>
<comment type="caution">
    <text evidence="1">The sequence shown here is derived from an EMBL/GenBank/DDBJ whole genome shotgun (WGS) entry which is preliminary data.</text>
</comment>
<dbReference type="Proteomes" id="UP000032564">
    <property type="component" value="Unassembled WGS sequence"/>
</dbReference>
<gene>
    <name evidence="1" type="ORF">RP75_28795</name>
</gene>
<name>A0ABR5CYW7_9HYPH</name>
<protein>
    <submittedName>
        <fullName evidence="1">Uncharacterized protein</fullName>
    </submittedName>
</protein>
<evidence type="ECO:0000313" key="1">
    <source>
        <dbReference type="EMBL" id="KJF70001.1"/>
    </source>
</evidence>
<organism evidence="1 2">
    <name type="scientific">Agrobacterium arsenijevicii</name>
    <dbReference type="NCBI Taxonomy" id="1585697"/>
    <lineage>
        <taxon>Bacteria</taxon>
        <taxon>Pseudomonadati</taxon>
        <taxon>Pseudomonadota</taxon>
        <taxon>Alphaproteobacteria</taxon>
        <taxon>Hyphomicrobiales</taxon>
        <taxon>Rhizobiaceae</taxon>
        <taxon>Rhizobium/Agrobacterium group</taxon>
        <taxon>Agrobacterium</taxon>
    </lineage>
</organism>
<sequence length="98" mass="10725">MCRETTGGPIVCRLFAGAVARRGGHERCHPAFGKDVEQLPAQSSGLLRSKPVATWSKAAFRAAWRQERRALRKAWPRLLQTAMRPASSATPPRSIASS</sequence>
<accession>A0ABR5CYW7</accession>
<dbReference type="EMBL" id="JWIT01000055">
    <property type="protein sequence ID" value="KJF70001.1"/>
    <property type="molecule type" value="Genomic_DNA"/>
</dbReference>
<evidence type="ECO:0000313" key="2">
    <source>
        <dbReference type="Proteomes" id="UP000032564"/>
    </source>
</evidence>
<keyword evidence="2" id="KW-1185">Reference proteome</keyword>